<keyword evidence="3" id="KW-1185">Reference proteome</keyword>
<reference evidence="3" key="1">
    <citation type="journal article" date="2019" name="Int. J. Syst. Evol. Microbiol.">
        <title>The Global Catalogue of Microorganisms (GCM) 10K type strain sequencing project: providing services to taxonomists for standard genome sequencing and annotation.</title>
        <authorList>
            <consortium name="The Broad Institute Genomics Platform"/>
            <consortium name="The Broad Institute Genome Sequencing Center for Infectious Disease"/>
            <person name="Wu L."/>
            <person name="Ma J."/>
        </authorList>
    </citation>
    <scope>NUCLEOTIDE SEQUENCE [LARGE SCALE GENOMIC DNA]</scope>
    <source>
        <strain evidence="3">JCM 30742</strain>
    </source>
</reference>
<protein>
    <submittedName>
        <fullName evidence="2">Uncharacterized protein</fullName>
    </submittedName>
</protein>
<keyword evidence="1" id="KW-0812">Transmembrane</keyword>
<evidence type="ECO:0000313" key="3">
    <source>
        <dbReference type="Proteomes" id="UP001500752"/>
    </source>
</evidence>
<evidence type="ECO:0000256" key="1">
    <source>
        <dbReference type="SAM" id="Phobius"/>
    </source>
</evidence>
<evidence type="ECO:0000313" key="2">
    <source>
        <dbReference type="EMBL" id="GAA3673691.1"/>
    </source>
</evidence>
<proteinExistence type="predicted"/>
<accession>A0ABP7C0V2</accession>
<keyword evidence="1" id="KW-0472">Membrane</keyword>
<comment type="caution">
    <text evidence="2">The sequence shown here is derived from an EMBL/GenBank/DDBJ whole genome shotgun (WGS) entry which is preliminary data.</text>
</comment>
<name>A0ABP7C0V2_9MICC</name>
<dbReference type="EMBL" id="BAABEO010000008">
    <property type="protein sequence ID" value="GAA3673691.1"/>
    <property type="molecule type" value="Genomic_DNA"/>
</dbReference>
<dbReference type="Proteomes" id="UP001500752">
    <property type="component" value="Unassembled WGS sequence"/>
</dbReference>
<feature type="transmembrane region" description="Helical" evidence="1">
    <location>
        <begin position="42"/>
        <end position="67"/>
    </location>
</feature>
<sequence>MGLLVRRAPRRCYAPARAGARQHSRRPANMGPMDHNYVALEIFFISLLAVASLGMAGFAALVVARLFKGQK</sequence>
<gene>
    <name evidence="2" type="ORF">GCM10023081_10060</name>
</gene>
<organism evidence="2 3">
    <name type="scientific">Arthrobacter ginkgonis</name>
    <dbReference type="NCBI Taxonomy" id="1630594"/>
    <lineage>
        <taxon>Bacteria</taxon>
        <taxon>Bacillati</taxon>
        <taxon>Actinomycetota</taxon>
        <taxon>Actinomycetes</taxon>
        <taxon>Micrococcales</taxon>
        <taxon>Micrococcaceae</taxon>
        <taxon>Arthrobacter</taxon>
    </lineage>
</organism>
<keyword evidence="1" id="KW-1133">Transmembrane helix</keyword>